<dbReference type="PANTHER" id="PTHR33332">
    <property type="entry name" value="REVERSE TRANSCRIPTASE DOMAIN-CONTAINING PROTEIN"/>
    <property type="match status" value="1"/>
</dbReference>
<dbReference type="Pfam" id="PF00078">
    <property type="entry name" value="RVT_1"/>
    <property type="match status" value="1"/>
</dbReference>
<gene>
    <name evidence="1" type="ORF">PACLA_8A045988</name>
</gene>
<dbReference type="SUPFAM" id="SSF56672">
    <property type="entry name" value="DNA/RNA polymerases"/>
    <property type="match status" value="1"/>
</dbReference>
<accession>A0A7D9KDD1</accession>
<dbReference type="GO" id="GO:0003824">
    <property type="term" value="F:catalytic activity"/>
    <property type="evidence" value="ECO:0007669"/>
    <property type="project" value="InterPro"/>
</dbReference>
<protein>
    <submittedName>
        <fullName evidence="1">Uncharacterized protein</fullName>
    </submittedName>
</protein>
<sequence length="1076" mass="123064">MAYIILRTLLILLVFKAIFDELSYENSTIQINKTVSRKCESLVVVIRLNSEFKANIFAWRATKTTAKCNSKASRLIIGGKQALRFIEYALAAIILQRSGDVAILLNPGPRDMNLPVNHLHFGQLNVNGLRNKTHEVQDMLLNSGMHFLGLTETKLDDVVLDGSLVIEGYQFLKKNRDARGGGIGLYYKDAFVCKARDDLASPDIEALWVEIYRHRAPTMLLGIFYCPPKSNSAYMSKVFDSWEKATDENKATYILGDFNKNWFDEEESALMRYYANICCFTQAVEQSTRTVRTASYNASTCLDLVFTNRAEQDLYKCEVIQICFSDHDFTVLSNRTKIPKGPGRVVYKRSYKHFSKDKFISDLKLIPFWLVELSDDPNEALNTFIHLFTDIVDIYAPLKKFTIKAKPAPWLTERIRDLMNLRDAAKLEAKKSGFLSDWAVYRKLRNYVVKMNRDSKKEFYLDAINKSEKNPKSMWNTINGLLGRSNHVTPTSVECNGEVFTKSKDIANHFSKFFEQKVLKFRSEMSDAIDREYVSDSISKVMAGKYCHPAFEFTPQSLSIVKGHLSNLPNSKTSGVDNIDNYLLNIASEVIAAPIRHILNCSFTTSTFPDQWKIAKLRPIPKDRKKPFDDENSRPISQLNILSKLHEKAAFQQINQYLSVNKIMVMNQHAYRENHSTETALIQLTDDCLRNMENGLLTGVALLDFSAAFDLVDHDLLLLKLKDYNFSEGAIDWIKSYLTGRISMVNINGEFSSPTKIVCGVPQGSCLGPMLFSLFINDLPSVLDTASITLYADDSTPYHVAENVNLISENLHNDLLNVEEWIRKNRLVLNVEKTKSILIGGRQRIKVAQPLNLSMKNKSITQYSCVKLLRVQMDEALSWKPHCDGLLEDCSKALGLLYRFSKYIPKTALRSIADALILSKLNYCCTVWGSALNRNSLDFLQILQNKVARLIVGCKIHEKSRKELHNELNWLTVRQRIHMRTAMIIHRTLYWKEPFTIFMQLHPLIITHEHETRFASKCKGDKLLLAKPVYKKKTFLARAFTTRGIEIWNNLSVETKHIVMKGAFKSALRKQLAWFI</sequence>
<dbReference type="AlphaFoldDB" id="A0A7D9KDD1"/>
<dbReference type="EMBL" id="CACRXK020031072">
    <property type="protein sequence ID" value="CAB4042900.1"/>
    <property type="molecule type" value="Genomic_DNA"/>
</dbReference>
<dbReference type="Gene3D" id="3.60.10.10">
    <property type="entry name" value="Endonuclease/exonuclease/phosphatase"/>
    <property type="match status" value="1"/>
</dbReference>
<dbReference type="InterPro" id="IPR005135">
    <property type="entry name" value="Endo/exonuclease/phosphatase"/>
</dbReference>
<name>A0A7D9KDD1_PARCT</name>
<organism evidence="1 2">
    <name type="scientific">Paramuricea clavata</name>
    <name type="common">Red gorgonian</name>
    <name type="synonym">Violescent sea-whip</name>
    <dbReference type="NCBI Taxonomy" id="317549"/>
    <lineage>
        <taxon>Eukaryota</taxon>
        <taxon>Metazoa</taxon>
        <taxon>Cnidaria</taxon>
        <taxon>Anthozoa</taxon>
        <taxon>Octocorallia</taxon>
        <taxon>Malacalcyonacea</taxon>
        <taxon>Plexauridae</taxon>
        <taxon>Paramuricea</taxon>
    </lineage>
</organism>
<dbReference type="PROSITE" id="PS50878">
    <property type="entry name" value="RT_POL"/>
    <property type="match status" value="1"/>
</dbReference>
<keyword evidence="2" id="KW-1185">Reference proteome</keyword>
<dbReference type="InterPro" id="IPR036691">
    <property type="entry name" value="Endo/exonu/phosph_ase_sf"/>
</dbReference>
<reference evidence="1" key="1">
    <citation type="submission" date="2020-04" db="EMBL/GenBank/DDBJ databases">
        <authorList>
            <person name="Alioto T."/>
            <person name="Alioto T."/>
            <person name="Gomez Garrido J."/>
        </authorList>
    </citation>
    <scope>NUCLEOTIDE SEQUENCE</scope>
    <source>
        <strain evidence="1">A484AB</strain>
    </source>
</reference>
<dbReference type="Proteomes" id="UP001152795">
    <property type="component" value="Unassembled WGS sequence"/>
</dbReference>
<dbReference type="InterPro" id="IPR000477">
    <property type="entry name" value="RT_dom"/>
</dbReference>
<dbReference type="CDD" id="cd01650">
    <property type="entry name" value="RT_nLTR_like"/>
    <property type="match status" value="1"/>
</dbReference>
<dbReference type="SUPFAM" id="SSF56219">
    <property type="entry name" value="DNase I-like"/>
    <property type="match status" value="1"/>
</dbReference>
<proteinExistence type="predicted"/>
<dbReference type="InterPro" id="IPR043502">
    <property type="entry name" value="DNA/RNA_pol_sf"/>
</dbReference>
<dbReference type="Pfam" id="PF03372">
    <property type="entry name" value="Exo_endo_phos"/>
    <property type="match status" value="1"/>
</dbReference>
<comment type="caution">
    <text evidence="1">The sequence shown here is derived from an EMBL/GenBank/DDBJ whole genome shotgun (WGS) entry which is preliminary data.</text>
</comment>
<evidence type="ECO:0000313" key="2">
    <source>
        <dbReference type="Proteomes" id="UP001152795"/>
    </source>
</evidence>
<evidence type="ECO:0000313" key="1">
    <source>
        <dbReference type="EMBL" id="CAB4042900.1"/>
    </source>
</evidence>